<dbReference type="GO" id="GO:0047017">
    <property type="term" value="F:prostaglandin F synthase activity"/>
    <property type="evidence" value="ECO:0007669"/>
    <property type="project" value="TreeGrafter"/>
</dbReference>
<evidence type="ECO:0000313" key="4">
    <source>
        <dbReference type="EnsemblMetazoa" id="Aqu2.1.24998_001"/>
    </source>
</evidence>
<dbReference type="PANTHER" id="PTHR28630">
    <property type="match status" value="1"/>
</dbReference>
<keyword evidence="3" id="KW-0560">Oxidoreductase</keyword>
<protein>
    <recommendedName>
        <fullName evidence="5">Peroxiredoxin-like 2 activated in M-CSF stimulated monocytes</fullName>
    </recommendedName>
</protein>
<proteinExistence type="predicted"/>
<sequence>MKSVKYDEQFVKSIRNMRVVTLLWDKQRQYVSSGWVCGWSYVARIPNCKKKTMATSSASSPVLDSIRSNSIFPVVAGKICRFGAVKISHIEPTLSSNGIKLVGIGLESLGVEDFVKNKYFAGDIYIDDKRKCYKDLNFKRYGVLGALKAVISSYSSKILAEARERNIEGNLKGDGLQNGGLLIVRKGGELIFLHREEFPGDFCTDETIIKALGITKTTEPPSVTEKWKK</sequence>
<dbReference type="InParanoid" id="A0A1X7UAL5"/>
<dbReference type="eggNOG" id="KOG4498">
    <property type="taxonomic scope" value="Eukaryota"/>
</dbReference>
<dbReference type="GO" id="GO:0005737">
    <property type="term" value="C:cytoplasm"/>
    <property type="evidence" value="ECO:0007669"/>
    <property type="project" value="UniProtKB-SubCell"/>
</dbReference>
<reference evidence="4" key="1">
    <citation type="submission" date="2017-05" db="UniProtKB">
        <authorList>
            <consortium name="EnsemblMetazoa"/>
        </authorList>
    </citation>
    <scope>IDENTIFICATION</scope>
</reference>
<name>A0A1X7UAL5_AMPQE</name>
<organism evidence="4">
    <name type="scientific">Amphimedon queenslandica</name>
    <name type="common">Sponge</name>
    <dbReference type="NCBI Taxonomy" id="400682"/>
    <lineage>
        <taxon>Eukaryota</taxon>
        <taxon>Metazoa</taxon>
        <taxon>Porifera</taxon>
        <taxon>Demospongiae</taxon>
        <taxon>Heteroscleromorpha</taxon>
        <taxon>Haplosclerida</taxon>
        <taxon>Niphatidae</taxon>
        <taxon>Amphimedon</taxon>
    </lineage>
</organism>
<dbReference type="Pfam" id="PF13911">
    <property type="entry name" value="AhpC-TSA_2"/>
    <property type="match status" value="1"/>
</dbReference>
<accession>A0A1X7UAL5</accession>
<comment type="subcellular location">
    <subcellularLocation>
        <location evidence="1">Cytoplasm</location>
    </subcellularLocation>
</comment>
<evidence type="ECO:0000256" key="2">
    <source>
        <dbReference type="ARBA" id="ARBA00022490"/>
    </source>
</evidence>
<dbReference type="STRING" id="400682.A0A1X7UAL5"/>
<dbReference type="PANTHER" id="PTHR28630:SF29">
    <property type="entry name" value="PROSTAMIDE_PROSTAGLANDIN F SYNTHASE"/>
    <property type="match status" value="1"/>
</dbReference>
<dbReference type="InterPro" id="IPR032801">
    <property type="entry name" value="PXL2A/B/C"/>
</dbReference>
<dbReference type="EnsemblMetazoa" id="Aqu2.1.24998_001">
    <property type="protein sequence ID" value="Aqu2.1.24998_001"/>
    <property type="gene ID" value="Aqu2.1.24998"/>
</dbReference>
<evidence type="ECO:0000256" key="1">
    <source>
        <dbReference type="ARBA" id="ARBA00004496"/>
    </source>
</evidence>
<evidence type="ECO:0000256" key="3">
    <source>
        <dbReference type="ARBA" id="ARBA00023002"/>
    </source>
</evidence>
<evidence type="ECO:0008006" key="5">
    <source>
        <dbReference type="Google" id="ProtNLM"/>
    </source>
</evidence>
<keyword evidence="2" id="KW-0963">Cytoplasm</keyword>
<dbReference type="AlphaFoldDB" id="A0A1X7UAL5"/>
<dbReference type="OrthoDB" id="40334at2759"/>